<proteinExistence type="predicted"/>
<dbReference type="AlphaFoldDB" id="A0AAJ5WNF0"/>
<organism evidence="1 2">
    <name type="scientific">Candidatus Pseudobacter hemicellulosilyticus</name>
    <dbReference type="NCBI Taxonomy" id="3121375"/>
    <lineage>
        <taxon>Bacteria</taxon>
        <taxon>Pseudomonadati</taxon>
        <taxon>Bacteroidota</taxon>
        <taxon>Chitinophagia</taxon>
        <taxon>Chitinophagales</taxon>
        <taxon>Chitinophagaceae</taxon>
        <taxon>Pseudobacter</taxon>
    </lineage>
</organism>
<accession>A0AAJ5WNF0</accession>
<name>A0AAJ5WNF0_9BACT</name>
<reference evidence="1" key="1">
    <citation type="submission" date="2023-03" db="EMBL/GenBank/DDBJ databases">
        <title>Andean soil-derived lignocellulolytic bacterial consortium as a source of novel taxa and putative plastic-active enzymes.</title>
        <authorList>
            <person name="Diaz-Garcia L."/>
            <person name="Chuvochina M."/>
            <person name="Feuerriegel G."/>
            <person name="Bunk B."/>
            <person name="Sproer C."/>
            <person name="Streit W.R."/>
            <person name="Rodriguez L.M."/>
            <person name="Overmann J."/>
            <person name="Jimenez D.J."/>
        </authorList>
    </citation>
    <scope>NUCLEOTIDE SEQUENCE</scope>
    <source>
        <strain evidence="1">MAG 7</strain>
    </source>
</reference>
<evidence type="ECO:0000313" key="1">
    <source>
        <dbReference type="EMBL" id="WEK33820.1"/>
    </source>
</evidence>
<evidence type="ECO:0000313" key="2">
    <source>
        <dbReference type="Proteomes" id="UP001220610"/>
    </source>
</evidence>
<protein>
    <submittedName>
        <fullName evidence="1">Uncharacterized protein</fullName>
    </submittedName>
</protein>
<gene>
    <name evidence="1" type="ORF">P0Y53_15110</name>
</gene>
<sequence>MKRIIPLLLFCLPDFIGHAQTITRANFMLNHRADNFRSIELELDNGLQVGITGNGALLYVTDEYGEDLPPGEYQDLISYYDRFDIHDIPGRIKSIGAIKIAYNNTFDIHEKAGTLKSIGDIQVKYYNTFDIHDPKGKVKSVGKVSVKYYNAFDPDTLEGMIKSIEGNSRRVAVWGPKPY</sequence>
<dbReference type="EMBL" id="CP119311">
    <property type="protein sequence ID" value="WEK33820.1"/>
    <property type="molecule type" value="Genomic_DNA"/>
</dbReference>
<dbReference type="Proteomes" id="UP001220610">
    <property type="component" value="Chromosome"/>
</dbReference>